<dbReference type="InterPro" id="IPR016161">
    <property type="entry name" value="Ald_DH/histidinol_DH"/>
</dbReference>
<dbReference type="PROSITE" id="PS00070">
    <property type="entry name" value="ALDEHYDE_DEHYDR_CYS"/>
    <property type="match status" value="1"/>
</dbReference>
<dbReference type="OMA" id="IGELFCK"/>
<keyword evidence="6" id="KW-0520">NAD</keyword>
<dbReference type="CDD" id="cd07103">
    <property type="entry name" value="ALDH_F5_SSADH_GabD"/>
    <property type="match status" value="1"/>
</dbReference>
<feature type="active site" evidence="4">
    <location>
        <position position="263"/>
    </location>
</feature>
<keyword evidence="10" id="KW-1185">Reference proteome</keyword>
<dbReference type="InterPro" id="IPR016163">
    <property type="entry name" value="Ald_DH_C"/>
</dbReference>
<dbReference type="PROSITE" id="PS00687">
    <property type="entry name" value="ALDEHYDE_DEHYDR_GLU"/>
    <property type="match status" value="1"/>
</dbReference>
<dbReference type="GO" id="GO:0005739">
    <property type="term" value="C:mitochondrion"/>
    <property type="evidence" value="ECO:0007669"/>
    <property type="project" value="UniProtKB-SubCell"/>
</dbReference>
<dbReference type="Proteomes" id="UP000011087">
    <property type="component" value="Unassembled WGS sequence"/>
</dbReference>
<dbReference type="GeneID" id="17298220"/>
<dbReference type="FunFam" id="3.40.605.10:FF:000005">
    <property type="entry name" value="Succinate-semialdehyde dehydrogenase I"/>
    <property type="match status" value="1"/>
</dbReference>
<dbReference type="RefSeq" id="XP_005828648.1">
    <property type="nucleotide sequence ID" value="XM_005828591.1"/>
</dbReference>
<dbReference type="InterPro" id="IPR016160">
    <property type="entry name" value="Ald_DH_CS_CYS"/>
</dbReference>
<reference evidence="9" key="3">
    <citation type="submission" date="2015-06" db="UniProtKB">
        <authorList>
            <consortium name="EnsemblProtists"/>
        </authorList>
    </citation>
    <scope>IDENTIFICATION</scope>
</reference>
<evidence type="ECO:0000256" key="1">
    <source>
        <dbReference type="ARBA" id="ARBA00005176"/>
    </source>
</evidence>
<dbReference type="EMBL" id="JH993022">
    <property type="protein sequence ID" value="EKX41668.1"/>
    <property type="molecule type" value="Genomic_DNA"/>
</dbReference>
<dbReference type="EnsemblProtists" id="EKX41668">
    <property type="protein sequence ID" value="EKX41668"/>
    <property type="gene ID" value="GUITHDRAFT_74648"/>
</dbReference>
<dbReference type="GO" id="GO:0004777">
    <property type="term" value="F:succinate-semialdehyde dehydrogenase (NAD+) activity"/>
    <property type="evidence" value="ECO:0007669"/>
    <property type="project" value="UniProtKB-UniRule"/>
</dbReference>
<comment type="similarity">
    <text evidence="2 5">Belongs to the aldehyde dehydrogenase family.</text>
</comment>
<evidence type="ECO:0000313" key="10">
    <source>
        <dbReference type="Proteomes" id="UP000011087"/>
    </source>
</evidence>
<dbReference type="OrthoDB" id="310895at2759"/>
<dbReference type="PANTHER" id="PTHR43353">
    <property type="entry name" value="SUCCINATE-SEMIALDEHYDE DEHYDROGENASE, MITOCHONDRIAL"/>
    <property type="match status" value="1"/>
</dbReference>
<name>L1IZG5_GUITC</name>
<evidence type="ECO:0000256" key="4">
    <source>
        <dbReference type="PROSITE-ProRule" id="PRU10007"/>
    </source>
</evidence>
<evidence type="ECO:0000313" key="8">
    <source>
        <dbReference type="EMBL" id="EKX41668.1"/>
    </source>
</evidence>
<evidence type="ECO:0000256" key="2">
    <source>
        <dbReference type="ARBA" id="ARBA00009986"/>
    </source>
</evidence>
<keyword evidence="3 5" id="KW-0560">Oxidoreductase</keyword>
<dbReference type="InterPro" id="IPR016162">
    <property type="entry name" value="Ald_DH_N"/>
</dbReference>
<gene>
    <name evidence="8" type="ORF">GUITHDRAFT_74648</name>
</gene>
<evidence type="ECO:0000259" key="7">
    <source>
        <dbReference type="Pfam" id="PF00171"/>
    </source>
</evidence>
<dbReference type="PaxDb" id="55529-EKX41668"/>
<dbReference type="InterPro" id="IPR029510">
    <property type="entry name" value="Ald_DH_CS_GLU"/>
</dbReference>
<organism evidence="8">
    <name type="scientific">Guillardia theta (strain CCMP2712)</name>
    <name type="common">Cryptophyte</name>
    <dbReference type="NCBI Taxonomy" id="905079"/>
    <lineage>
        <taxon>Eukaryota</taxon>
        <taxon>Cryptophyceae</taxon>
        <taxon>Pyrenomonadales</taxon>
        <taxon>Geminigeraceae</taxon>
        <taxon>Guillardia</taxon>
    </lineage>
</organism>
<evidence type="ECO:0000313" key="9">
    <source>
        <dbReference type="EnsemblProtists" id="EKX41668"/>
    </source>
</evidence>
<keyword evidence="6" id="KW-0496">Mitochondrion</keyword>
<evidence type="ECO:0000256" key="6">
    <source>
        <dbReference type="RuleBase" id="RU365091"/>
    </source>
</evidence>
<comment type="subunit">
    <text evidence="6">Homotetramer.</text>
</comment>
<dbReference type="GO" id="GO:0009450">
    <property type="term" value="P:gamma-aminobutyric acid catabolic process"/>
    <property type="evidence" value="ECO:0007669"/>
    <property type="project" value="UniProtKB-UniRule"/>
</dbReference>
<dbReference type="eggNOG" id="KOG2451">
    <property type="taxonomic scope" value="Eukaryota"/>
</dbReference>
<dbReference type="InterPro" id="IPR015590">
    <property type="entry name" value="Aldehyde_DH_dom"/>
</dbReference>
<sequence length="499" mass="53268">MQRLLGRLQDASLLQLGAYVGGAFVPAKSARTFEVLDPASGSVLGSAPDMGKEDVEAAVVAAEQAFRSWREQPAKERGAVLRRWYDLVMSNREDLATIMTSECGKPLPEARAEVAYAASFLEFFAEESRRVEGCVHTPPSSSKRVFTIKQAVGVSALVTPWNFPAAMITRKAAPAIAAGCSVVVKPAEATPFTAIALAELSRRAGVPAGVYNVVTCSRGNAAEVGGALCADERVKKLSFTGSTAVGKQLMAQCAGTVKRVSLELGGNAPFIVFDDADLDAAVEGLMASKFRNAGQTCVCANRILVQDGVYEKMTQLVVERVKRLKMGHGLEEGTTIGPLISDAGASKVEKQVEDAKAKGGKVIFGGNRKENNFFEPTVITEVDPSMMCAEQETFGPLVPLMRFKTEEEAVRIANDTKAGLAAYVYTRDLGRSWRVSEALEYGMVGVNEGIISSDIAPFGGVKESGLGREGSKFGIEEYLEMKYICLGLGKPIQGLPSMP</sequence>
<dbReference type="UniPathway" id="UPA00733"/>
<evidence type="ECO:0000256" key="5">
    <source>
        <dbReference type="RuleBase" id="RU003345"/>
    </source>
</evidence>
<dbReference type="NCBIfam" id="TIGR01780">
    <property type="entry name" value="SSADH"/>
    <property type="match status" value="1"/>
</dbReference>
<dbReference type="STRING" id="905079.L1IZG5"/>
<dbReference type="PANTHER" id="PTHR43353:SF5">
    <property type="entry name" value="SUCCINATE-SEMIALDEHYDE DEHYDROGENASE, MITOCHONDRIAL"/>
    <property type="match status" value="1"/>
</dbReference>
<protein>
    <recommendedName>
        <fullName evidence="6">Succinate-semialdehyde dehydrogenase</fullName>
        <ecNumber evidence="6">1.2.1.24</ecNumber>
    </recommendedName>
</protein>
<dbReference type="Gene3D" id="3.40.605.10">
    <property type="entry name" value="Aldehyde Dehydrogenase, Chain A, domain 1"/>
    <property type="match status" value="1"/>
</dbReference>
<dbReference type="EC" id="1.2.1.24" evidence="6"/>
<proteinExistence type="inferred from homology"/>
<dbReference type="Pfam" id="PF00171">
    <property type="entry name" value="Aldedh"/>
    <property type="match status" value="1"/>
</dbReference>
<dbReference type="HOGENOM" id="CLU_005391_5_3_1"/>
<feature type="domain" description="Aldehyde dehydrogenase" evidence="7">
    <location>
        <begin position="24"/>
        <end position="484"/>
    </location>
</feature>
<dbReference type="AlphaFoldDB" id="L1IZG5"/>
<dbReference type="InterPro" id="IPR010102">
    <property type="entry name" value="Succ_semiAld_DH"/>
</dbReference>
<dbReference type="SUPFAM" id="SSF53720">
    <property type="entry name" value="ALDH-like"/>
    <property type="match status" value="1"/>
</dbReference>
<dbReference type="FunFam" id="3.40.309.10:FF:000004">
    <property type="entry name" value="Succinate-semialdehyde dehydrogenase I"/>
    <property type="match status" value="1"/>
</dbReference>
<comment type="pathway">
    <text evidence="1 6">Amino-acid degradation; 4-aminobutanoate degradation.</text>
</comment>
<comment type="catalytic activity">
    <reaction evidence="6">
        <text>succinate semialdehyde + NAD(+) + H2O = succinate + NADH + 2 H(+)</text>
        <dbReference type="Rhea" id="RHEA:13217"/>
        <dbReference type="ChEBI" id="CHEBI:15377"/>
        <dbReference type="ChEBI" id="CHEBI:15378"/>
        <dbReference type="ChEBI" id="CHEBI:30031"/>
        <dbReference type="ChEBI" id="CHEBI:57540"/>
        <dbReference type="ChEBI" id="CHEBI:57706"/>
        <dbReference type="ChEBI" id="CHEBI:57945"/>
        <dbReference type="EC" id="1.2.1.24"/>
    </reaction>
</comment>
<reference evidence="8 10" key="1">
    <citation type="journal article" date="2012" name="Nature">
        <title>Algal genomes reveal evolutionary mosaicism and the fate of nucleomorphs.</title>
        <authorList>
            <consortium name="DOE Joint Genome Institute"/>
            <person name="Curtis B.A."/>
            <person name="Tanifuji G."/>
            <person name="Burki F."/>
            <person name="Gruber A."/>
            <person name="Irimia M."/>
            <person name="Maruyama S."/>
            <person name="Arias M.C."/>
            <person name="Ball S.G."/>
            <person name="Gile G.H."/>
            <person name="Hirakawa Y."/>
            <person name="Hopkins J.F."/>
            <person name="Kuo A."/>
            <person name="Rensing S.A."/>
            <person name="Schmutz J."/>
            <person name="Symeonidi A."/>
            <person name="Elias M."/>
            <person name="Eveleigh R.J."/>
            <person name="Herman E.K."/>
            <person name="Klute M.J."/>
            <person name="Nakayama T."/>
            <person name="Obornik M."/>
            <person name="Reyes-Prieto A."/>
            <person name="Armbrust E.V."/>
            <person name="Aves S.J."/>
            <person name="Beiko R.G."/>
            <person name="Coutinho P."/>
            <person name="Dacks J.B."/>
            <person name="Durnford D.G."/>
            <person name="Fast N.M."/>
            <person name="Green B.R."/>
            <person name="Grisdale C.J."/>
            <person name="Hempel F."/>
            <person name="Henrissat B."/>
            <person name="Hoppner M.P."/>
            <person name="Ishida K."/>
            <person name="Kim E."/>
            <person name="Koreny L."/>
            <person name="Kroth P.G."/>
            <person name="Liu Y."/>
            <person name="Malik S.B."/>
            <person name="Maier U.G."/>
            <person name="McRose D."/>
            <person name="Mock T."/>
            <person name="Neilson J.A."/>
            <person name="Onodera N.T."/>
            <person name="Poole A.M."/>
            <person name="Pritham E.J."/>
            <person name="Richards T.A."/>
            <person name="Rocap G."/>
            <person name="Roy S.W."/>
            <person name="Sarai C."/>
            <person name="Schaack S."/>
            <person name="Shirato S."/>
            <person name="Slamovits C.H."/>
            <person name="Spencer D.F."/>
            <person name="Suzuki S."/>
            <person name="Worden A.Z."/>
            <person name="Zauner S."/>
            <person name="Barry K."/>
            <person name="Bell C."/>
            <person name="Bharti A.K."/>
            <person name="Crow J.A."/>
            <person name="Grimwood J."/>
            <person name="Kramer R."/>
            <person name="Lindquist E."/>
            <person name="Lucas S."/>
            <person name="Salamov A."/>
            <person name="McFadden G.I."/>
            <person name="Lane C.E."/>
            <person name="Keeling P.J."/>
            <person name="Gray M.W."/>
            <person name="Grigoriev I.V."/>
            <person name="Archibald J.M."/>
        </authorList>
    </citation>
    <scope>NUCLEOTIDE SEQUENCE</scope>
    <source>
        <strain evidence="8 10">CCMP2712</strain>
    </source>
</reference>
<comment type="subcellular location">
    <subcellularLocation>
        <location evidence="6">Mitochondrion</location>
    </subcellularLocation>
</comment>
<dbReference type="Gene3D" id="3.40.309.10">
    <property type="entry name" value="Aldehyde Dehydrogenase, Chain A, domain 2"/>
    <property type="match status" value="1"/>
</dbReference>
<accession>L1IZG5</accession>
<evidence type="ECO:0000256" key="3">
    <source>
        <dbReference type="ARBA" id="ARBA00023002"/>
    </source>
</evidence>
<reference evidence="10" key="2">
    <citation type="submission" date="2012-11" db="EMBL/GenBank/DDBJ databases">
        <authorList>
            <person name="Kuo A."/>
            <person name="Curtis B.A."/>
            <person name="Tanifuji G."/>
            <person name="Burki F."/>
            <person name="Gruber A."/>
            <person name="Irimia M."/>
            <person name="Maruyama S."/>
            <person name="Arias M.C."/>
            <person name="Ball S.G."/>
            <person name="Gile G.H."/>
            <person name="Hirakawa Y."/>
            <person name="Hopkins J.F."/>
            <person name="Rensing S.A."/>
            <person name="Schmutz J."/>
            <person name="Symeonidi A."/>
            <person name="Elias M."/>
            <person name="Eveleigh R.J."/>
            <person name="Herman E.K."/>
            <person name="Klute M.J."/>
            <person name="Nakayama T."/>
            <person name="Obornik M."/>
            <person name="Reyes-Prieto A."/>
            <person name="Armbrust E.V."/>
            <person name="Aves S.J."/>
            <person name="Beiko R.G."/>
            <person name="Coutinho P."/>
            <person name="Dacks J.B."/>
            <person name="Durnford D.G."/>
            <person name="Fast N.M."/>
            <person name="Green B.R."/>
            <person name="Grisdale C."/>
            <person name="Hempe F."/>
            <person name="Henrissat B."/>
            <person name="Hoppner M.P."/>
            <person name="Ishida K.-I."/>
            <person name="Kim E."/>
            <person name="Koreny L."/>
            <person name="Kroth P.G."/>
            <person name="Liu Y."/>
            <person name="Malik S.-B."/>
            <person name="Maier U.G."/>
            <person name="McRose D."/>
            <person name="Mock T."/>
            <person name="Neilson J.A."/>
            <person name="Onodera N.T."/>
            <person name="Poole A.M."/>
            <person name="Pritham E.J."/>
            <person name="Richards T.A."/>
            <person name="Rocap G."/>
            <person name="Roy S.W."/>
            <person name="Sarai C."/>
            <person name="Schaack S."/>
            <person name="Shirato S."/>
            <person name="Slamovits C.H."/>
            <person name="Spencer D.F."/>
            <person name="Suzuki S."/>
            <person name="Worden A.Z."/>
            <person name="Zauner S."/>
            <person name="Barry K."/>
            <person name="Bell C."/>
            <person name="Bharti A.K."/>
            <person name="Crow J.A."/>
            <person name="Grimwood J."/>
            <person name="Kramer R."/>
            <person name="Lindquist E."/>
            <person name="Lucas S."/>
            <person name="Salamov A."/>
            <person name="McFadden G.I."/>
            <person name="Lane C.E."/>
            <person name="Keeling P.J."/>
            <person name="Gray M.W."/>
            <person name="Grigoriev I.V."/>
            <person name="Archibald J.M."/>
        </authorList>
    </citation>
    <scope>NUCLEOTIDE SEQUENCE</scope>
    <source>
        <strain evidence="10">CCMP2712</strain>
    </source>
</reference>
<dbReference type="InterPro" id="IPR050740">
    <property type="entry name" value="Aldehyde_DH_Superfamily"/>
</dbReference>
<dbReference type="KEGG" id="gtt:GUITHDRAFT_74648"/>